<dbReference type="GO" id="GO:0005829">
    <property type="term" value="C:cytosol"/>
    <property type="evidence" value="ECO:0007669"/>
    <property type="project" value="TreeGrafter"/>
</dbReference>
<dbReference type="Pfam" id="PF00288">
    <property type="entry name" value="GHMP_kinases_N"/>
    <property type="match status" value="1"/>
</dbReference>
<dbReference type="SUPFAM" id="SSF54211">
    <property type="entry name" value="Ribosomal protein S5 domain 2-like"/>
    <property type="match status" value="1"/>
</dbReference>
<evidence type="ECO:0000256" key="7">
    <source>
        <dbReference type="ARBA" id="ARBA00022840"/>
    </source>
</evidence>
<dbReference type="PRINTS" id="PR00473">
    <property type="entry name" value="GALCTOKINASE"/>
</dbReference>
<feature type="binding site" evidence="11">
    <location>
        <position position="225"/>
    </location>
    <ligand>
        <name>substrate</name>
    </ligand>
</feature>
<dbReference type="UniPathway" id="UPA00214"/>
<evidence type="ECO:0000259" key="13">
    <source>
        <dbReference type="Pfam" id="PF00288"/>
    </source>
</evidence>
<dbReference type="Proteomes" id="UP000036426">
    <property type="component" value="Unassembled WGS sequence"/>
</dbReference>
<keyword evidence="4 11" id="KW-0479">Metal-binding</keyword>
<dbReference type="PATRIC" id="fig|754436.4.peg.1902"/>
<feature type="active site" description="Proton acceptor" evidence="11">
    <location>
        <position position="176"/>
    </location>
</feature>
<dbReference type="InterPro" id="IPR036554">
    <property type="entry name" value="GHMP_kinase_C_sf"/>
</dbReference>
<keyword evidence="7 11" id="KW-0067">ATP-binding</keyword>
<dbReference type="GO" id="GO:0005524">
    <property type="term" value="F:ATP binding"/>
    <property type="evidence" value="ECO:0007669"/>
    <property type="project" value="UniProtKB-UniRule"/>
</dbReference>
<evidence type="ECO:0000256" key="4">
    <source>
        <dbReference type="ARBA" id="ARBA00022723"/>
    </source>
</evidence>
<dbReference type="FunFam" id="3.30.70.890:FF:000001">
    <property type="entry name" value="Galactokinase"/>
    <property type="match status" value="1"/>
</dbReference>
<dbReference type="OrthoDB" id="250531at2"/>
<keyword evidence="10 11" id="KW-0119">Carbohydrate metabolism</keyword>
<feature type="site" description="Transition state stabilizer" evidence="11">
    <location>
        <position position="30"/>
    </location>
</feature>
<dbReference type="InterPro" id="IPR013750">
    <property type="entry name" value="GHMP_kinase_C_dom"/>
</dbReference>
<dbReference type="InterPro" id="IPR020568">
    <property type="entry name" value="Ribosomal_Su5_D2-typ_SF"/>
</dbReference>
<evidence type="ECO:0000256" key="10">
    <source>
        <dbReference type="ARBA" id="ARBA00023277"/>
    </source>
</evidence>
<comment type="pathway">
    <text evidence="11">Carbohydrate metabolism; galactose metabolism.</text>
</comment>
<dbReference type="EC" id="2.7.1.6" evidence="11 12"/>
<dbReference type="Pfam" id="PF10509">
    <property type="entry name" value="GalKase_gal_bdg"/>
    <property type="match status" value="1"/>
</dbReference>
<dbReference type="EMBL" id="LDOV01000016">
    <property type="protein sequence ID" value="KLV01250.1"/>
    <property type="molecule type" value="Genomic_DNA"/>
</dbReference>
<comment type="function">
    <text evidence="11">Catalyzes the transfer of the gamma-phosphate of ATP to D-galactose to form alpha-D-galactose-1-phosphate (Gal-1-P).</text>
</comment>
<feature type="binding site" evidence="11">
    <location>
        <position position="70"/>
    </location>
    <ligand>
        <name>ATP</name>
        <dbReference type="ChEBI" id="CHEBI:30616"/>
    </ligand>
</feature>
<dbReference type="PANTHER" id="PTHR10457">
    <property type="entry name" value="MEVALONATE KINASE/GALACTOKINASE"/>
    <property type="match status" value="1"/>
</dbReference>
<comment type="similarity">
    <text evidence="1 11">Belongs to the GHMP kinase family. GalK subfamily.</text>
</comment>
<evidence type="ECO:0000256" key="2">
    <source>
        <dbReference type="ARBA" id="ARBA00022490"/>
    </source>
</evidence>
<protein>
    <recommendedName>
        <fullName evidence="11 12">Galactokinase</fullName>
        <ecNumber evidence="11 12">2.7.1.6</ecNumber>
    </recommendedName>
    <alternativeName>
        <fullName evidence="11">Galactose kinase</fullName>
    </alternativeName>
</protein>
<dbReference type="PIRSF" id="PIRSF000530">
    <property type="entry name" value="Galactokinase"/>
    <property type="match status" value="1"/>
</dbReference>
<dbReference type="RefSeq" id="WP_047874043.1">
    <property type="nucleotide sequence ID" value="NZ_JBHLZK010000009.1"/>
</dbReference>
<dbReference type="InterPro" id="IPR014721">
    <property type="entry name" value="Ribsml_uS5_D2-typ_fold_subgr"/>
</dbReference>
<comment type="catalytic activity">
    <reaction evidence="11">
        <text>alpha-D-galactose + ATP = alpha-D-galactose 1-phosphate + ADP + H(+)</text>
        <dbReference type="Rhea" id="RHEA:13553"/>
        <dbReference type="ChEBI" id="CHEBI:15378"/>
        <dbReference type="ChEBI" id="CHEBI:28061"/>
        <dbReference type="ChEBI" id="CHEBI:30616"/>
        <dbReference type="ChEBI" id="CHEBI:58336"/>
        <dbReference type="ChEBI" id="CHEBI:456216"/>
        <dbReference type="EC" id="2.7.1.6"/>
    </reaction>
</comment>
<evidence type="ECO:0000256" key="12">
    <source>
        <dbReference type="NCBIfam" id="TIGR00131"/>
    </source>
</evidence>
<feature type="binding site" evidence="11">
    <location>
        <begin position="36"/>
        <end position="39"/>
    </location>
    <ligand>
        <name>substrate</name>
    </ligand>
</feature>
<evidence type="ECO:0000256" key="3">
    <source>
        <dbReference type="ARBA" id="ARBA00022679"/>
    </source>
</evidence>
<dbReference type="InterPro" id="IPR006204">
    <property type="entry name" value="GHMP_kinase_N_dom"/>
</dbReference>
<evidence type="ECO:0000256" key="8">
    <source>
        <dbReference type="ARBA" id="ARBA00022842"/>
    </source>
</evidence>
<dbReference type="InterPro" id="IPR019539">
    <property type="entry name" value="GalKase_N"/>
</dbReference>
<keyword evidence="8 11" id="KW-0460">Magnesium</keyword>
<dbReference type="Gene3D" id="3.30.230.10">
    <property type="match status" value="1"/>
</dbReference>
<evidence type="ECO:0000256" key="6">
    <source>
        <dbReference type="ARBA" id="ARBA00022777"/>
    </source>
</evidence>
<dbReference type="AlphaFoldDB" id="A0A0J1GNF2"/>
<evidence type="ECO:0000256" key="1">
    <source>
        <dbReference type="ARBA" id="ARBA00006566"/>
    </source>
</evidence>
<dbReference type="NCBIfam" id="NF003705">
    <property type="entry name" value="PRK05322.1"/>
    <property type="match status" value="1"/>
</dbReference>
<dbReference type="InterPro" id="IPR000705">
    <property type="entry name" value="Galactokinase"/>
</dbReference>
<evidence type="ECO:0000256" key="11">
    <source>
        <dbReference type="HAMAP-Rule" id="MF_00246"/>
    </source>
</evidence>
<dbReference type="InterPro" id="IPR019741">
    <property type="entry name" value="Galactokinase_CS"/>
</dbReference>
<comment type="caution">
    <text evidence="16">The sequence shown here is derived from an EMBL/GenBank/DDBJ whole genome shotgun (WGS) entry which is preliminary data.</text>
</comment>
<feature type="domain" description="GHMP kinase N-terminal" evidence="13">
    <location>
        <begin position="96"/>
        <end position="183"/>
    </location>
</feature>
<dbReference type="PANTHER" id="PTHR10457:SF7">
    <property type="entry name" value="GALACTOKINASE-RELATED"/>
    <property type="match status" value="1"/>
</dbReference>
<dbReference type="NCBIfam" id="NF003472">
    <property type="entry name" value="PRK05101.1"/>
    <property type="match status" value="1"/>
</dbReference>
<gene>
    <name evidence="11" type="primary">galK</name>
    <name evidence="16" type="ORF">ABT58_09010</name>
</gene>
<feature type="domain" description="GHMP kinase C-terminal" evidence="14">
    <location>
        <begin position="281"/>
        <end position="363"/>
    </location>
</feature>
<dbReference type="InterPro" id="IPR006206">
    <property type="entry name" value="Mevalonate/galactokinase"/>
</dbReference>
<dbReference type="Pfam" id="PF08544">
    <property type="entry name" value="GHMP_kinases_C"/>
    <property type="match status" value="1"/>
</dbReference>
<organism evidence="16 17">
    <name type="scientific">Photobacterium aphoticum</name>
    <dbReference type="NCBI Taxonomy" id="754436"/>
    <lineage>
        <taxon>Bacteria</taxon>
        <taxon>Pseudomonadati</taxon>
        <taxon>Pseudomonadota</taxon>
        <taxon>Gammaproteobacteria</taxon>
        <taxon>Vibrionales</taxon>
        <taxon>Vibrionaceae</taxon>
        <taxon>Photobacterium</taxon>
    </lineage>
</organism>
<dbReference type="GO" id="GO:0004335">
    <property type="term" value="F:galactokinase activity"/>
    <property type="evidence" value="ECO:0007669"/>
    <property type="project" value="UniProtKB-UniRule"/>
</dbReference>
<feature type="binding site" evidence="11">
    <location>
        <position position="132"/>
    </location>
    <ligand>
        <name>Mg(2+)</name>
        <dbReference type="ChEBI" id="CHEBI:18420"/>
    </ligand>
</feature>
<keyword evidence="2 11" id="KW-0963">Cytoplasm</keyword>
<name>A0A0J1GNF2_9GAMM</name>
<feature type="domain" description="Galactokinase N-terminal" evidence="15">
    <location>
        <begin position="12"/>
        <end position="60"/>
    </location>
</feature>
<feature type="binding site" evidence="11">
    <location>
        <begin position="126"/>
        <end position="132"/>
    </location>
    <ligand>
        <name>ATP</name>
        <dbReference type="ChEBI" id="CHEBI:30616"/>
    </ligand>
</feature>
<evidence type="ECO:0000313" key="17">
    <source>
        <dbReference type="Proteomes" id="UP000036426"/>
    </source>
</evidence>
<dbReference type="PROSITE" id="PS00106">
    <property type="entry name" value="GALACTOKINASE"/>
    <property type="match status" value="1"/>
</dbReference>
<feature type="binding site" evidence="11">
    <location>
        <position position="164"/>
    </location>
    <ligand>
        <name>Mg(2+)</name>
        <dbReference type="ChEBI" id="CHEBI:18420"/>
    </ligand>
</feature>
<dbReference type="GO" id="GO:0006012">
    <property type="term" value="P:galactose metabolic process"/>
    <property type="evidence" value="ECO:0007669"/>
    <property type="project" value="UniProtKB-UniRule"/>
</dbReference>
<dbReference type="Gene3D" id="3.30.70.890">
    <property type="entry name" value="GHMP kinase, C-terminal domain"/>
    <property type="match status" value="1"/>
</dbReference>
<dbReference type="NCBIfam" id="TIGR00131">
    <property type="entry name" value="gal_kin"/>
    <property type="match status" value="1"/>
</dbReference>
<dbReference type="PROSITE" id="PS00627">
    <property type="entry name" value="GHMP_KINASES_ATP"/>
    <property type="match status" value="1"/>
</dbReference>
<dbReference type="GO" id="GO:0000287">
    <property type="term" value="F:magnesium ion binding"/>
    <property type="evidence" value="ECO:0007669"/>
    <property type="project" value="UniProtKB-UniRule"/>
</dbReference>
<evidence type="ECO:0000259" key="14">
    <source>
        <dbReference type="Pfam" id="PF08544"/>
    </source>
</evidence>
<dbReference type="InterPro" id="IPR022963">
    <property type="entry name" value="Galactokinase_bac"/>
</dbReference>
<accession>A0A0J1GNF2</accession>
<evidence type="ECO:0000256" key="9">
    <source>
        <dbReference type="ARBA" id="ARBA00023144"/>
    </source>
</evidence>
<dbReference type="SUPFAM" id="SSF55060">
    <property type="entry name" value="GHMP Kinase, C-terminal domain"/>
    <property type="match status" value="1"/>
</dbReference>
<dbReference type="FunFam" id="3.30.230.10:FF:000017">
    <property type="entry name" value="Galactokinase"/>
    <property type="match status" value="1"/>
</dbReference>
<keyword evidence="17" id="KW-1185">Reference proteome</keyword>
<dbReference type="InterPro" id="IPR006203">
    <property type="entry name" value="GHMP_knse_ATP-bd_CS"/>
</dbReference>
<keyword evidence="6 11" id="KW-0418">Kinase</keyword>
<proteinExistence type="inferred from homology"/>
<keyword evidence="9 11" id="KW-0299">Galactose metabolism</keyword>
<sequence>MTNALIQNVKTAFEQVLGYAPSHIIQAPGRVNLIGEHTDYNDGFVLPCAINYQTVVAASKREDNIVRVVSVDYGNAVDEFDLTQAITFQENKMWANYIRGVVKCLLARGYQFTGADISVSGNVPQGAGLSSSAALEVVIGQTFKTLYNLEISQAEVALNGQQAENEFVGCNCGIMDQMISAEGRENHALLLDCRSLETQAVSMPEDMAIVIINSNKKRGLVDSEYNTRRTQCEEAASIFGVKALRDVTIEMFNEKVDTLDPQVAKRARHVITENDRTLAAADALRANDLKRMGELMAESHASMRDDFEITVFEVDTLVEIVKNVIGEQGGVRMTGGGFGGCIVALVPPTLVDDVKAAVEAQYEAATGLKESIYVCQAKDGAGLVEML</sequence>
<reference evidence="16 17" key="1">
    <citation type="submission" date="2015-05" db="EMBL/GenBank/DDBJ databases">
        <title>Photobacterium galathea sp. nov.</title>
        <authorList>
            <person name="Machado H."/>
            <person name="Gram L."/>
        </authorList>
    </citation>
    <scope>NUCLEOTIDE SEQUENCE [LARGE SCALE GENOMIC DNA]</scope>
    <source>
        <strain evidence="16 17">DSM 25995</strain>
    </source>
</reference>
<keyword evidence="5 11" id="KW-0547">Nucleotide-binding</keyword>
<comment type="subcellular location">
    <subcellularLocation>
        <location evidence="11">Cytoplasm</location>
    </subcellularLocation>
</comment>
<evidence type="ECO:0000313" key="16">
    <source>
        <dbReference type="EMBL" id="KLV01250.1"/>
    </source>
</evidence>
<dbReference type="HAMAP" id="MF_00246">
    <property type="entry name" value="Galactokinase"/>
    <property type="match status" value="1"/>
</dbReference>
<keyword evidence="3 11" id="KW-0808">Transferase</keyword>
<evidence type="ECO:0000256" key="5">
    <source>
        <dbReference type="ARBA" id="ARBA00022741"/>
    </source>
</evidence>
<dbReference type="PRINTS" id="PR00959">
    <property type="entry name" value="MEVGALKINASE"/>
</dbReference>
<evidence type="ECO:0000259" key="15">
    <source>
        <dbReference type="Pfam" id="PF10509"/>
    </source>
</evidence>